<dbReference type="RefSeq" id="WP_131004244.1">
    <property type="nucleotide sequence ID" value="NZ_JBHSZR010000009.1"/>
</dbReference>
<keyword evidence="3" id="KW-0540">Nuclease</keyword>
<dbReference type="GO" id="GO:0004519">
    <property type="term" value="F:endonuclease activity"/>
    <property type="evidence" value="ECO:0007669"/>
    <property type="project" value="UniProtKB-KW"/>
</dbReference>
<protein>
    <submittedName>
        <fullName evidence="8">Type II toxin-antitoxin system HicA family toxin</fullName>
    </submittedName>
</protein>
<evidence type="ECO:0000313" key="9">
    <source>
        <dbReference type="Proteomes" id="UP000291613"/>
    </source>
</evidence>
<dbReference type="Gene3D" id="3.30.920.30">
    <property type="entry name" value="Hypothetical protein"/>
    <property type="match status" value="1"/>
</dbReference>
<evidence type="ECO:0000256" key="5">
    <source>
        <dbReference type="ARBA" id="ARBA00022801"/>
    </source>
</evidence>
<evidence type="ECO:0000256" key="3">
    <source>
        <dbReference type="ARBA" id="ARBA00022722"/>
    </source>
</evidence>
<comment type="similarity">
    <text evidence="1">Belongs to the HicA mRNA interferase family.</text>
</comment>
<evidence type="ECO:0000256" key="1">
    <source>
        <dbReference type="ARBA" id="ARBA00006620"/>
    </source>
</evidence>
<dbReference type="OrthoDB" id="9811409at2"/>
<name>A0A4Q9GE93_9HYPH</name>
<accession>A0A4Q9GE93</accession>
<sequence>MLAAAGCVFLRHGKGDHDIWSSPISGRTFTVPVNIQSRHTANKILKDAGLPKAF</sequence>
<evidence type="ECO:0000256" key="7">
    <source>
        <dbReference type="ARBA" id="ARBA00023016"/>
    </source>
</evidence>
<dbReference type="Proteomes" id="UP000291613">
    <property type="component" value="Unassembled WGS sequence"/>
</dbReference>
<keyword evidence="7" id="KW-0346">Stress response</keyword>
<dbReference type="SUPFAM" id="SSF54786">
    <property type="entry name" value="YcfA/nrd intein domain"/>
    <property type="match status" value="1"/>
</dbReference>
<evidence type="ECO:0000256" key="4">
    <source>
        <dbReference type="ARBA" id="ARBA00022759"/>
    </source>
</evidence>
<organism evidence="8 9">
    <name type="scientific">Hansschlegelia quercus</name>
    <dbReference type="NCBI Taxonomy" id="2528245"/>
    <lineage>
        <taxon>Bacteria</taxon>
        <taxon>Pseudomonadati</taxon>
        <taxon>Pseudomonadota</taxon>
        <taxon>Alphaproteobacteria</taxon>
        <taxon>Hyphomicrobiales</taxon>
        <taxon>Methylopilaceae</taxon>
        <taxon>Hansschlegelia</taxon>
    </lineage>
</organism>
<keyword evidence="5" id="KW-0378">Hydrolase</keyword>
<gene>
    <name evidence="8" type="ORF">EYR15_13835</name>
</gene>
<dbReference type="InterPro" id="IPR012933">
    <property type="entry name" value="HicA_mRNA_interferase"/>
</dbReference>
<evidence type="ECO:0000256" key="6">
    <source>
        <dbReference type="ARBA" id="ARBA00022884"/>
    </source>
</evidence>
<dbReference type="GO" id="GO:0016787">
    <property type="term" value="F:hydrolase activity"/>
    <property type="evidence" value="ECO:0007669"/>
    <property type="project" value="UniProtKB-KW"/>
</dbReference>
<evidence type="ECO:0000313" key="8">
    <source>
        <dbReference type="EMBL" id="TBN48663.1"/>
    </source>
</evidence>
<keyword evidence="2" id="KW-1277">Toxin-antitoxin system</keyword>
<dbReference type="GO" id="GO:0003729">
    <property type="term" value="F:mRNA binding"/>
    <property type="evidence" value="ECO:0007669"/>
    <property type="project" value="InterPro"/>
</dbReference>
<comment type="caution">
    <text evidence="8">The sequence shown here is derived from an EMBL/GenBank/DDBJ whole genome shotgun (WGS) entry which is preliminary data.</text>
</comment>
<evidence type="ECO:0000256" key="2">
    <source>
        <dbReference type="ARBA" id="ARBA00022649"/>
    </source>
</evidence>
<proteinExistence type="inferred from homology"/>
<dbReference type="AlphaFoldDB" id="A0A4Q9GE93"/>
<dbReference type="InterPro" id="IPR038570">
    <property type="entry name" value="HicA_sf"/>
</dbReference>
<keyword evidence="9" id="KW-1185">Reference proteome</keyword>
<dbReference type="EMBL" id="SIUB01000007">
    <property type="protein sequence ID" value="TBN48663.1"/>
    <property type="molecule type" value="Genomic_DNA"/>
</dbReference>
<keyword evidence="6" id="KW-0694">RNA-binding</keyword>
<dbReference type="Pfam" id="PF07927">
    <property type="entry name" value="HicA_toxin"/>
    <property type="match status" value="1"/>
</dbReference>
<keyword evidence="4" id="KW-0255">Endonuclease</keyword>
<reference evidence="8 9" key="1">
    <citation type="submission" date="2019-02" db="EMBL/GenBank/DDBJ databases">
        <title>Hansschlegelia quercus sp. nov., a novel methylotrophic bacterium from buds of oak (Quercus robur L.).</title>
        <authorList>
            <person name="Agafonova N.V."/>
            <person name="Kaparullina E.N."/>
            <person name="Grouzdev D.S."/>
            <person name="Doronina N.V."/>
        </authorList>
    </citation>
    <scope>NUCLEOTIDE SEQUENCE [LARGE SCALE GENOMIC DNA]</scope>
    <source>
        <strain evidence="8 9">Dub</strain>
    </source>
</reference>